<evidence type="ECO:0000256" key="2">
    <source>
        <dbReference type="SAM" id="SignalP"/>
    </source>
</evidence>
<dbReference type="EMBL" id="AVPL01000116">
    <property type="protein sequence ID" value="KGN36442.1"/>
    <property type="molecule type" value="Genomic_DNA"/>
</dbReference>
<comment type="caution">
    <text evidence="4">The sequence shown here is derived from an EMBL/GenBank/DDBJ whole genome shotgun (WGS) entry which is preliminary data.</text>
</comment>
<dbReference type="Proteomes" id="UP000030013">
    <property type="component" value="Unassembled WGS sequence"/>
</dbReference>
<feature type="chain" id="PRO_5038433952" description="DUF305 domain-containing protein" evidence="2">
    <location>
        <begin position="24"/>
        <end position="199"/>
    </location>
</feature>
<dbReference type="eggNOG" id="COG3544">
    <property type="taxonomic scope" value="Bacteria"/>
</dbReference>
<evidence type="ECO:0000313" key="4">
    <source>
        <dbReference type="EMBL" id="KGN36442.1"/>
    </source>
</evidence>
<name>A0A0A0JK57_9MICO</name>
<evidence type="ECO:0000256" key="1">
    <source>
        <dbReference type="SAM" id="MobiDB-lite"/>
    </source>
</evidence>
<sequence length="199" mass="21021">MHLNKRYPILAGLGITAVLTLSACGSDDAGSAATGGMGSMSSSTSETADAGQKGDVMFAQMMIPHHKQAVEMADQALQKDASPKVTELAEQIKAAQGPEIETMTTWLEEWKAPMTAEQGHGGHGGRGGMMDDGDMKDLSAASGPAFDKMWLTMMVEHHEGAVDMAQDVLKTTSNPEVKEMAQAIVDGQNKEIATMKALL</sequence>
<gene>
    <name evidence="4" type="ORF">N801_01900</name>
</gene>
<dbReference type="AlphaFoldDB" id="A0A0A0JK57"/>
<dbReference type="OrthoDB" id="26872at2"/>
<reference evidence="4 5" key="1">
    <citation type="submission" date="2013-08" db="EMBL/GenBank/DDBJ databases">
        <title>The genome sequence of Knoellia aerolata.</title>
        <authorList>
            <person name="Zhu W."/>
            <person name="Wang G."/>
        </authorList>
    </citation>
    <scope>NUCLEOTIDE SEQUENCE [LARGE SCALE GENOMIC DNA]</scope>
    <source>
        <strain evidence="4 5">DSM 18566</strain>
    </source>
</reference>
<keyword evidence="2" id="KW-0732">Signal</keyword>
<dbReference type="Pfam" id="PF03713">
    <property type="entry name" value="DUF305"/>
    <property type="match status" value="1"/>
</dbReference>
<feature type="compositionally biased region" description="Low complexity" evidence="1">
    <location>
        <begin position="39"/>
        <end position="50"/>
    </location>
</feature>
<organism evidence="4 5">
    <name type="scientific">Knoellia aerolata DSM 18566</name>
    <dbReference type="NCBI Taxonomy" id="1385519"/>
    <lineage>
        <taxon>Bacteria</taxon>
        <taxon>Bacillati</taxon>
        <taxon>Actinomycetota</taxon>
        <taxon>Actinomycetes</taxon>
        <taxon>Micrococcales</taxon>
        <taxon>Intrasporangiaceae</taxon>
        <taxon>Knoellia</taxon>
    </lineage>
</organism>
<dbReference type="PROSITE" id="PS51257">
    <property type="entry name" value="PROKAR_LIPOPROTEIN"/>
    <property type="match status" value="1"/>
</dbReference>
<protein>
    <recommendedName>
        <fullName evidence="3">DUF305 domain-containing protein</fullName>
    </recommendedName>
</protein>
<evidence type="ECO:0000259" key="3">
    <source>
        <dbReference type="Pfam" id="PF03713"/>
    </source>
</evidence>
<accession>A0A0A0JK57</accession>
<proteinExistence type="predicted"/>
<dbReference type="InterPro" id="IPR005183">
    <property type="entry name" value="DUF305_CopM-like"/>
</dbReference>
<keyword evidence="5" id="KW-1185">Reference proteome</keyword>
<feature type="domain" description="DUF305" evidence="3">
    <location>
        <begin position="55"/>
        <end position="199"/>
    </location>
</feature>
<dbReference type="PANTHER" id="PTHR36933:SF1">
    <property type="entry name" value="SLL0788 PROTEIN"/>
    <property type="match status" value="1"/>
</dbReference>
<dbReference type="InterPro" id="IPR012347">
    <property type="entry name" value="Ferritin-like"/>
</dbReference>
<feature type="signal peptide" evidence="2">
    <location>
        <begin position="1"/>
        <end position="23"/>
    </location>
</feature>
<dbReference type="STRING" id="1385519.N801_01900"/>
<dbReference type="PANTHER" id="PTHR36933">
    <property type="entry name" value="SLL0788 PROTEIN"/>
    <property type="match status" value="1"/>
</dbReference>
<evidence type="ECO:0000313" key="5">
    <source>
        <dbReference type="Proteomes" id="UP000030013"/>
    </source>
</evidence>
<feature type="region of interest" description="Disordered" evidence="1">
    <location>
        <begin position="30"/>
        <end position="50"/>
    </location>
</feature>
<dbReference type="Gene3D" id="1.20.1260.10">
    <property type="match status" value="1"/>
</dbReference>